<dbReference type="Pfam" id="PF01926">
    <property type="entry name" value="MMR_HSR1"/>
    <property type="match status" value="1"/>
</dbReference>
<feature type="domain" description="OBG-type G" evidence="5">
    <location>
        <begin position="1879"/>
        <end position="2084"/>
    </location>
</feature>
<dbReference type="SUPFAM" id="SSF52540">
    <property type="entry name" value="P-loop containing nucleoside triphosphate hydrolases"/>
    <property type="match status" value="4"/>
</dbReference>
<dbReference type="SUPFAM" id="SSF81271">
    <property type="entry name" value="TGS-like"/>
    <property type="match status" value="1"/>
</dbReference>
<dbReference type="GO" id="GO:0046872">
    <property type="term" value="F:metal ion binding"/>
    <property type="evidence" value="ECO:0007669"/>
    <property type="project" value="UniProtKB-KW"/>
</dbReference>
<feature type="domain" description="TGS" evidence="6">
    <location>
        <begin position="2105"/>
        <end position="2188"/>
    </location>
</feature>
<dbReference type="PROSITE" id="PS51710">
    <property type="entry name" value="G_OBG"/>
    <property type="match status" value="1"/>
</dbReference>
<dbReference type="Gene3D" id="3.40.50.300">
    <property type="entry name" value="P-loop containing nucleotide triphosphate hydrolases"/>
    <property type="match status" value="6"/>
</dbReference>
<dbReference type="CDD" id="cd04867">
    <property type="entry name" value="TGS_YchF_OLA1"/>
    <property type="match status" value="1"/>
</dbReference>
<dbReference type="Proteomes" id="UP001652626">
    <property type="component" value="Chromosome 8"/>
</dbReference>
<dbReference type="OrthoDB" id="424823at2759"/>
<dbReference type="InterPro" id="IPR023192">
    <property type="entry name" value="TGS-like_dom_sf"/>
</dbReference>
<dbReference type="NCBIfam" id="TIGR00092">
    <property type="entry name" value="redox-regulated ATPase YchF"/>
    <property type="match status" value="1"/>
</dbReference>
<feature type="region of interest" description="Disordered" evidence="4">
    <location>
        <begin position="252"/>
        <end position="284"/>
    </location>
</feature>
<dbReference type="GO" id="GO:0005737">
    <property type="term" value="C:cytoplasm"/>
    <property type="evidence" value="ECO:0007669"/>
    <property type="project" value="UniProtKB-SubCell"/>
</dbReference>
<dbReference type="Gene3D" id="1.10.150.300">
    <property type="entry name" value="TGS-like domain"/>
    <property type="match status" value="1"/>
</dbReference>
<protein>
    <submittedName>
        <fullName evidence="8">Adenylate kinase 9</fullName>
    </submittedName>
</protein>
<dbReference type="InterPro" id="IPR012675">
    <property type="entry name" value="Beta-grasp_dom_sf"/>
</dbReference>
<evidence type="ECO:0000313" key="7">
    <source>
        <dbReference type="Proteomes" id="UP001652626"/>
    </source>
</evidence>
<evidence type="ECO:0000256" key="1">
    <source>
        <dbReference type="ARBA" id="ARBA00022741"/>
    </source>
</evidence>
<dbReference type="InterPro" id="IPR031167">
    <property type="entry name" value="G_OBG"/>
</dbReference>
<dbReference type="PANTHER" id="PTHR23305:SF11">
    <property type="entry name" value="OBG-LIKE ATPASE 1"/>
    <property type="match status" value="1"/>
</dbReference>
<dbReference type="RefSeq" id="XP_026494808.2">
    <property type="nucleotide sequence ID" value="XM_026639023.2"/>
</dbReference>
<keyword evidence="7" id="KW-1185">Reference proteome</keyword>
<organism evidence="7 8">
    <name type="scientific">Vanessa tameamea</name>
    <name type="common">Kamehameha butterfly</name>
    <dbReference type="NCBI Taxonomy" id="334116"/>
    <lineage>
        <taxon>Eukaryota</taxon>
        <taxon>Metazoa</taxon>
        <taxon>Ecdysozoa</taxon>
        <taxon>Arthropoda</taxon>
        <taxon>Hexapoda</taxon>
        <taxon>Insecta</taxon>
        <taxon>Pterygota</taxon>
        <taxon>Neoptera</taxon>
        <taxon>Endopterygota</taxon>
        <taxon>Lepidoptera</taxon>
        <taxon>Glossata</taxon>
        <taxon>Ditrysia</taxon>
        <taxon>Papilionoidea</taxon>
        <taxon>Nymphalidae</taxon>
        <taxon>Nymphalinae</taxon>
        <taxon>Vanessa</taxon>
    </lineage>
</organism>
<dbReference type="PROSITE" id="PS51880">
    <property type="entry name" value="TGS"/>
    <property type="match status" value="1"/>
</dbReference>
<feature type="coiled-coil region" evidence="3">
    <location>
        <begin position="1361"/>
        <end position="1388"/>
    </location>
</feature>
<accession>A0A8B8ICK4</accession>
<reference evidence="8" key="1">
    <citation type="submission" date="2025-08" db="UniProtKB">
        <authorList>
            <consortium name="RefSeq"/>
        </authorList>
    </citation>
    <scope>IDENTIFICATION</scope>
    <source>
        <tissue evidence="8">Whole body</tissue>
    </source>
</reference>
<name>A0A8B8ICK4_VANTA</name>
<dbReference type="InterPro" id="IPR006073">
    <property type="entry name" value="GTP-bd"/>
</dbReference>
<dbReference type="GO" id="GO:0005525">
    <property type="term" value="F:GTP binding"/>
    <property type="evidence" value="ECO:0007669"/>
    <property type="project" value="InterPro"/>
</dbReference>
<dbReference type="CDD" id="cd01900">
    <property type="entry name" value="YchF"/>
    <property type="match status" value="1"/>
</dbReference>
<sequence>MPPKKVEEPEKKPLIGRIGTNLKVGIVGVPNVGKSTFFNVLTKSQAAAENFPFCTIDPNENKYILYNGDYTIFNKTEFDNEDCRRKPLAAAILGLNNTDIPLPDNLDFHNIWSDMDAHEAYLKQKPKSFLILGKQGAGSYNIGEALAKKLNCIHLCPKNVLIDEIEQKSPTGKCLDFNMRHNRVCKFDTILSIMKEKLKSPVVLHRGFIISGIPLVTSKQNDLYLVRSLYTEESVMITEDILFDLICNFKNKKSKPKKSTSNTSMSIEHEMTIEEEEENEEQEFVGEEIEDQMVELPKFLLESCSNLIFHVIPHYNTTKIVLLQQIQELFDLNPDIVIFISCPNMDIITKRSRKFLNYPNNSITFFPFQTTLEHEVRWPTNYCLTDFKKPYDIHNFNPKYNCKQPINFYLNTVDQLCNYKQTISPFFKQKLNDFDPSAIIKLDGRSSIHQMIYITMEKILLMPMKPIIIPEPLYLDDPSGDLEEFWTSVEELNVVRSGLVKFNRYASYWYNRCPVELKKRRTIVGKPKYAVTFFKYVYLLSSLDAMVKFCRNPRPFLKLEYLEPTCRIIIIGTKSSGKTMVANCLSWIFDASILSFPTILENEKQKKYNIYAKTIFSEIISTIEDARFTKWESMELDRISNLNTWYNTQCTMLSAYISLLKEKLKLSEDENAEAKPDFLKRFNVLKNKLAYLSENDLDQCENLLINKNLMKYAPLELTTEISKPSTPNIEDEDVTEKISAYIKSNELEKEMEPTPEELMSEIIKILKSIDSTSFENNTSEQIYGKFIIDGFPSNPEYWKYLTVNNLLPDYTIALIENREIDVDLIEHYAKIENSTKNYQERYILCTDVMVKIKLSLHQPLHSTELDMKIIFKQLINDILHSIFHKKIEDEPDKQTNNDLVTSFTESIEKFREDWDVLKLNIEENLKSCIEIELENKNDIEIIDGVLLKLRKGYCQPPVNVDDIAENQDDDNESFKDDLTHNEPYYLGETNIYCPVAFNDYGVLWKGKSEFTFRHDNKLCYSSNEVCKELMLSDIIKYQSYNKPFKNIPPFRICVIGGIGSGKTTISKIIAKELGLLHIDIPNFINEFAMPKHFKKVGWQFENSFTDPNMDEQDVIEFQMDEENSNNLMDIMSNEQEVRRMIYNYFERGSPLPFVFIQSMLKKLWFESPFVNTGIVVDGLPKLPTDVEVMIESFCIPDLVIKLESNSEIALERLSPKMFDQWKLQLMEAKTKAFRKLEADRKTWQDFITKTIVINLIISEVIENVCPDNEIALKSSSIQSTIMDADPAGSSNVDIKLFTAYNDIIQEYPEPTGKSEWENADDVLDKINSRLESIFDIDEENIQTLNDILDEQNIKTVTVDGKQSLNKVVRKALINLSDLRNRCESFLEQTFIINCDIAEMLLLEGFFLLSKFNRMCPVFIFENPCTLFNPYNLNRRKNKIFPIIHRSFIYFISSEKYVQKFRTNPLKYIQDNAIKSFKEYPLRIGVIGPPKSGKSKLAAKLAKEYGLLCISKGMAIRYILENMDWTVLGLKMLSELREGNCIHNELIIKAIITVAIDSRIMTNGFVLDGFPESPYDVCELSKVDLFPLIIFDIHTDREYVLKNSQHEHHYAILKTKPPHSRSFIDYKYNYWYEKCLQVRNFIKQDTQNLYSINGNNSKWQCYIDANMIIKNLIPKIHYYLGHAKSDIVRADIMAISNEAFQQRMSCFKNLCPVCFYKNILRHSGYPADKTGLVQYQDIFYWICPEHLDIVFKFPKKFLSAKKLNIPEIPAVVKTVNISLVYENGICIVTYAEKLPAQIKNIGINEYAAVYKKKIYLFCSNECLKKFLSKPHLYYNIKVFKETKIFPEITLKNIPHLGFLEQSVASRVPVPDERFDYLCTYHKPASKVPAFLNVVDIAGLVRGAAEGQGLGNAFLSHIKACDAIFNLCRAFDDEDVIHVDGDVNPVRDLETIGEELRLKDAEQLIQHVEKLDRVVNRGGDKKLKPEYDTLAKVKTILVEEKKHIRFGDWSAADIEVLNKYLFLTSKPALYLVNLSEKDYIRKKNKWLPKLKEWIDKNDPGAPLIPFSGVLESKLFEMDPDEKQQFLKENNITSALDKIIVQGYKALQLEYFFTAGADEVKAWTIQKGTKAPQAAGRIHTDFEKGFIMAEVMHYKDFKEEGSEAACKSAGKYRQQGRNYVVEDGDIIFFKFNAGAGLKDAKKK</sequence>
<keyword evidence="1" id="KW-0547">Nucleotide-binding</keyword>
<keyword evidence="2" id="KW-0067">ATP-binding</keyword>
<feature type="compositionally biased region" description="Acidic residues" evidence="4">
    <location>
        <begin position="273"/>
        <end position="284"/>
    </location>
</feature>
<dbReference type="PANTHER" id="PTHR23305">
    <property type="entry name" value="OBG GTPASE FAMILY"/>
    <property type="match status" value="1"/>
</dbReference>
<keyword evidence="3" id="KW-0175">Coiled coil</keyword>
<gene>
    <name evidence="8" type="primary">LOC113399786</name>
</gene>
<dbReference type="InterPro" id="IPR004095">
    <property type="entry name" value="TGS"/>
</dbReference>
<dbReference type="GeneID" id="113399786"/>
<evidence type="ECO:0000259" key="6">
    <source>
        <dbReference type="PROSITE" id="PS51880"/>
    </source>
</evidence>
<evidence type="ECO:0000256" key="3">
    <source>
        <dbReference type="SAM" id="Coils"/>
    </source>
</evidence>
<dbReference type="PRINTS" id="PR00326">
    <property type="entry name" value="GTP1OBG"/>
</dbReference>
<evidence type="ECO:0000256" key="2">
    <source>
        <dbReference type="ARBA" id="ARBA00022840"/>
    </source>
</evidence>
<dbReference type="Pfam" id="PF06071">
    <property type="entry name" value="YchF-GTPase_C"/>
    <property type="match status" value="1"/>
</dbReference>
<keyword evidence="8" id="KW-0418">Kinase</keyword>
<dbReference type="Gene3D" id="3.10.20.30">
    <property type="match status" value="1"/>
</dbReference>
<dbReference type="Pfam" id="PF00406">
    <property type="entry name" value="ADK"/>
    <property type="match status" value="1"/>
</dbReference>
<dbReference type="InterPro" id="IPR041706">
    <property type="entry name" value="YchF_N"/>
</dbReference>
<dbReference type="InterPro" id="IPR012676">
    <property type="entry name" value="TGS-like"/>
</dbReference>
<evidence type="ECO:0000313" key="8">
    <source>
        <dbReference type="RefSeq" id="XP_026494808.2"/>
    </source>
</evidence>
<proteinExistence type="predicted"/>
<evidence type="ECO:0000259" key="5">
    <source>
        <dbReference type="PROSITE" id="PS51710"/>
    </source>
</evidence>
<dbReference type="InterPro" id="IPR027417">
    <property type="entry name" value="P-loop_NTPase"/>
</dbReference>
<dbReference type="InterPro" id="IPR004396">
    <property type="entry name" value="ATPase_YchF/OLA1"/>
</dbReference>
<dbReference type="GO" id="GO:0016301">
    <property type="term" value="F:kinase activity"/>
    <property type="evidence" value="ECO:0007669"/>
    <property type="project" value="UniProtKB-KW"/>
</dbReference>
<dbReference type="GO" id="GO:0016887">
    <property type="term" value="F:ATP hydrolysis activity"/>
    <property type="evidence" value="ECO:0007669"/>
    <property type="project" value="InterPro"/>
</dbReference>
<dbReference type="InterPro" id="IPR013029">
    <property type="entry name" value="YchF_C"/>
</dbReference>
<evidence type="ECO:0000256" key="4">
    <source>
        <dbReference type="SAM" id="MobiDB-lite"/>
    </source>
</evidence>
<dbReference type="GO" id="GO:0005524">
    <property type="term" value="F:ATP binding"/>
    <property type="evidence" value="ECO:0007669"/>
    <property type="project" value="UniProtKB-KW"/>
</dbReference>
<keyword evidence="8" id="KW-0808">Transferase</keyword>